<sequence length="159" mass="18375">MEIADGSQDAEERWEYPRLSKWIWTPWYAKFWWSAIPFWWLGMAVSAHFEILAQFYRGALAGFMNVFFLPPVVFILLAVGFFREWLDCLAHSPGKSGLIDDEEILSTDWLRRADLDFMDSCRARGNPMDPRSGPLWIGNRDNPSNPSYVPSPSITHPGF</sequence>
<feature type="transmembrane region" description="Helical" evidence="2">
    <location>
        <begin position="60"/>
        <end position="82"/>
    </location>
</feature>
<evidence type="ECO:0000256" key="1">
    <source>
        <dbReference type="SAM" id="MobiDB-lite"/>
    </source>
</evidence>
<keyword evidence="2" id="KW-0472">Membrane</keyword>
<evidence type="ECO:0000256" key="2">
    <source>
        <dbReference type="SAM" id="Phobius"/>
    </source>
</evidence>
<reference evidence="3 4" key="1">
    <citation type="submission" date="2016-05" db="EMBL/GenBank/DDBJ databases">
        <title>Complete genome sequence of Novosphingobium guangzhouense SA925(T).</title>
        <authorList>
            <person name="Sha S."/>
        </authorList>
    </citation>
    <scope>NUCLEOTIDE SEQUENCE [LARGE SCALE GENOMIC DNA]</scope>
    <source>
        <strain evidence="3 4">SA925</strain>
    </source>
</reference>
<keyword evidence="4" id="KW-1185">Reference proteome</keyword>
<dbReference type="OrthoDB" id="7451469at2"/>
<keyword evidence="2" id="KW-0812">Transmembrane</keyword>
<evidence type="ECO:0000313" key="4">
    <source>
        <dbReference type="Proteomes" id="UP000236327"/>
    </source>
</evidence>
<dbReference type="AlphaFoldDB" id="A0A2K2FYC7"/>
<keyword evidence="2" id="KW-1133">Transmembrane helix</keyword>
<proteinExistence type="predicted"/>
<organism evidence="3 4">
    <name type="scientific">Novosphingobium guangzhouense</name>
    <dbReference type="NCBI Taxonomy" id="1850347"/>
    <lineage>
        <taxon>Bacteria</taxon>
        <taxon>Pseudomonadati</taxon>
        <taxon>Pseudomonadota</taxon>
        <taxon>Alphaproteobacteria</taxon>
        <taxon>Sphingomonadales</taxon>
        <taxon>Sphingomonadaceae</taxon>
        <taxon>Novosphingobium</taxon>
    </lineage>
</organism>
<name>A0A2K2FYC7_9SPHN</name>
<dbReference type="RefSeq" id="WP_103096951.1">
    <property type="nucleotide sequence ID" value="NZ_LYMM01000043.1"/>
</dbReference>
<protein>
    <submittedName>
        <fullName evidence="3">Uncharacterized protein</fullName>
    </submittedName>
</protein>
<accession>A0A2K2FYC7</accession>
<gene>
    <name evidence="3" type="ORF">A8V01_22355</name>
</gene>
<feature type="compositionally biased region" description="Low complexity" evidence="1">
    <location>
        <begin position="142"/>
        <end position="153"/>
    </location>
</feature>
<evidence type="ECO:0000313" key="3">
    <source>
        <dbReference type="EMBL" id="PNU03796.1"/>
    </source>
</evidence>
<dbReference type="Proteomes" id="UP000236327">
    <property type="component" value="Unassembled WGS sequence"/>
</dbReference>
<feature type="transmembrane region" description="Helical" evidence="2">
    <location>
        <begin position="31"/>
        <end position="53"/>
    </location>
</feature>
<feature type="region of interest" description="Disordered" evidence="1">
    <location>
        <begin position="132"/>
        <end position="159"/>
    </location>
</feature>
<comment type="caution">
    <text evidence="3">The sequence shown here is derived from an EMBL/GenBank/DDBJ whole genome shotgun (WGS) entry which is preliminary data.</text>
</comment>
<dbReference type="EMBL" id="LYMM01000043">
    <property type="protein sequence ID" value="PNU03796.1"/>
    <property type="molecule type" value="Genomic_DNA"/>
</dbReference>